<dbReference type="FunFam" id="1.10.10.60:FF:000009">
    <property type="entry name" value="transcription factor MYB1R1"/>
    <property type="match status" value="1"/>
</dbReference>
<evidence type="ECO:0000256" key="1">
    <source>
        <dbReference type="ARBA" id="ARBA00004123"/>
    </source>
</evidence>
<name>A0A7J9G6W6_9ROSI</name>
<organism evidence="9 10">
    <name type="scientific">Gossypium harknessii</name>
    <dbReference type="NCBI Taxonomy" id="34285"/>
    <lineage>
        <taxon>Eukaryota</taxon>
        <taxon>Viridiplantae</taxon>
        <taxon>Streptophyta</taxon>
        <taxon>Embryophyta</taxon>
        <taxon>Tracheophyta</taxon>
        <taxon>Spermatophyta</taxon>
        <taxon>Magnoliopsida</taxon>
        <taxon>eudicotyledons</taxon>
        <taxon>Gunneridae</taxon>
        <taxon>Pentapetalae</taxon>
        <taxon>rosids</taxon>
        <taxon>malvids</taxon>
        <taxon>Malvales</taxon>
        <taxon>Malvaceae</taxon>
        <taxon>Malvoideae</taxon>
        <taxon>Gossypium</taxon>
    </lineage>
</organism>
<keyword evidence="10" id="KW-1185">Reference proteome</keyword>
<dbReference type="AlphaFoldDB" id="A0A7J9G6W6"/>
<dbReference type="PROSITE" id="PS50090">
    <property type="entry name" value="MYB_LIKE"/>
    <property type="match status" value="1"/>
</dbReference>
<dbReference type="InterPro" id="IPR009057">
    <property type="entry name" value="Homeodomain-like_sf"/>
</dbReference>
<dbReference type="CDD" id="cd00167">
    <property type="entry name" value="SANT"/>
    <property type="match status" value="1"/>
</dbReference>
<dbReference type="InterPro" id="IPR052245">
    <property type="entry name" value="Plant_Stress_Dev_TF"/>
</dbReference>
<evidence type="ECO:0000259" key="8">
    <source>
        <dbReference type="PROSITE" id="PS51294"/>
    </source>
</evidence>
<dbReference type="PANTHER" id="PTHR44191:SF45">
    <property type="entry name" value="TRANSCRIPTION FACTOR MYB1R1-LIKE"/>
    <property type="match status" value="1"/>
</dbReference>
<keyword evidence="2" id="KW-0805">Transcription regulation</keyword>
<dbReference type="InterPro" id="IPR001005">
    <property type="entry name" value="SANT/Myb"/>
</dbReference>
<dbReference type="GO" id="GO:0009739">
    <property type="term" value="P:response to gibberellin"/>
    <property type="evidence" value="ECO:0007669"/>
    <property type="project" value="TreeGrafter"/>
</dbReference>
<keyword evidence="5" id="KW-0539">Nucleus</keyword>
<keyword evidence="4" id="KW-0804">Transcription</keyword>
<dbReference type="GO" id="GO:0005634">
    <property type="term" value="C:nucleus"/>
    <property type="evidence" value="ECO:0007669"/>
    <property type="project" value="UniProtKB-SubCell"/>
</dbReference>
<dbReference type="Proteomes" id="UP000593560">
    <property type="component" value="Unassembled WGS sequence"/>
</dbReference>
<dbReference type="Gene3D" id="1.10.10.60">
    <property type="entry name" value="Homeodomain-like"/>
    <property type="match status" value="1"/>
</dbReference>
<dbReference type="SMART" id="SM00717">
    <property type="entry name" value="SANT"/>
    <property type="match status" value="1"/>
</dbReference>
<proteinExistence type="predicted"/>
<feature type="domain" description="SANT" evidence="7">
    <location>
        <begin position="77"/>
        <end position="130"/>
    </location>
</feature>
<evidence type="ECO:0000259" key="6">
    <source>
        <dbReference type="PROSITE" id="PS50090"/>
    </source>
</evidence>
<dbReference type="GO" id="GO:0006355">
    <property type="term" value="P:regulation of DNA-templated transcription"/>
    <property type="evidence" value="ECO:0007669"/>
    <property type="project" value="UniProtKB-ARBA"/>
</dbReference>
<evidence type="ECO:0000313" key="10">
    <source>
        <dbReference type="Proteomes" id="UP000593560"/>
    </source>
</evidence>
<evidence type="ECO:0000256" key="5">
    <source>
        <dbReference type="ARBA" id="ARBA00023242"/>
    </source>
</evidence>
<dbReference type="OrthoDB" id="118550at2759"/>
<reference evidence="9 10" key="1">
    <citation type="journal article" date="2019" name="Genome Biol. Evol.">
        <title>Insights into the evolution of the New World diploid cottons (Gossypium, subgenus Houzingenia) based on genome sequencing.</title>
        <authorList>
            <person name="Grover C.E."/>
            <person name="Arick M.A. 2nd"/>
            <person name="Thrash A."/>
            <person name="Conover J.L."/>
            <person name="Sanders W.S."/>
            <person name="Peterson D.G."/>
            <person name="Frelichowski J.E."/>
            <person name="Scheffler J.A."/>
            <person name="Scheffler B.E."/>
            <person name="Wendel J.F."/>
        </authorList>
    </citation>
    <scope>NUCLEOTIDE SEQUENCE [LARGE SCALE GENOMIC DNA]</scope>
    <source>
        <strain evidence="9">0</strain>
        <tissue evidence="9">Leaf</tissue>
    </source>
</reference>
<dbReference type="InterPro" id="IPR017930">
    <property type="entry name" value="Myb_dom"/>
</dbReference>
<dbReference type="NCBIfam" id="TIGR01557">
    <property type="entry name" value="myb_SHAQKYF"/>
    <property type="match status" value="1"/>
</dbReference>
<keyword evidence="3" id="KW-0238">DNA-binding</keyword>
<evidence type="ECO:0000259" key="7">
    <source>
        <dbReference type="PROSITE" id="PS51293"/>
    </source>
</evidence>
<evidence type="ECO:0000256" key="2">
    <source>
        <dbReference type="ARBA" id="ARBA00023015"/>
    </source>
</evidence>
<dbReference type="PROSITE" id="PS51293">
    <property type="entry name" value="SANT"/>
    <property type="match status" value="1"/>
</dbReference>
<evidence type="ECO:0000256" key="3">
    <source>
        <dbReference type="ARBA" id="ARBA00023125"/>
    </source>
</evidence>
<feature type="domain" description="Myb-like" evidence="6">
    <location>
        <begin position="80"/>
        <end position="126"/>
    </location>
</feature>
<protein>
    <submittedName>
        <fullName evidence="9">Uncharacterized protein</fullName>
    </submittedName>
</protein>
<dbReference type="InterPro" id="IPR017884">
    <property type="entry name" value="SANT_dom"/>
</dbReference>
<dbReference type="GO" id="GO:0003677">
    <property type="term" value="F:DNA binding"/>
    <property type="evidence" value="ECO:0007669"/>
    <property type="project" value="UniProtKB-KW"/>
</dbReference>
<feature type="domain" description="HTH myb-type" evidence="8">
    <location>
        <begin position="81"/>
        <end position="130"/>
    </location>
</feature>
<dbReference type="GO" id="GO:0009723">
    <property type="term" value="P:response to ethylene"/>
    <property type="evidence" value="ECO:0007669"/>
    <property type="project" value="TreeGrafter"/>
</dbReference>
<comment type="subcellular location">
    <subcellularLocation>
        <location evidence="1">Nucleus</location>
    </subcellularLocation>
</comment>
<sequence>MVKGRGRRCSYCGHNGHNSRTCNGKGDYVKLFGVNIAAMGESFSHNNGAQPQIHSKKHNAAHKFKRGIHPSLVFDYETGNPWTEEEHRMFLEGLRKLGKGNWKGISENYVTSRTPIQVASHAQKYVLRLQHASNNKEKRRPSLFVMSFQESESESESQTILPLNPDPIMSMIASPDFPTYQLRIQPMAEEVTPNVMQSLPFLHTMNYAGPRHGYIGKAHVAVCAPADHPSPRLVQDNMFRGGPGASSTEKDLLELKIAPPQSSNSTTLQSQPFIRVIN</sequence>
<accession>A0A7J9G6W6</accession>
<dbReference type="SUPFAM" id="SSF46689">
    <property type="entry name" value="Homeodomain-like"/>
    <property type="match status" value="1"/>
</dbReference>
<dbReference type="EMBL" id="JABFAD010000002">
    <property type="protein sequence ID" value="MBA0793211.1"/>
    <property type="molecule type" value="Genomic_DNA"/>
</dbReference>
<dbReference type="Pfam" id="PF00249">
    <property type="entry name" value="Myb_DNA-binding"/>
    <property type="match status" value="1"/>
</dbReference>
<evidence type="ECO:0000313" key="9">
    <source>
        <dbReference type="EMBL" id="MBA0793211.1"/>
    </source>
</evidence>
<dbReference type="PANTHER" id="PTHR44191">
    <property type="entry name" value="TRANSCRIPTION FACTOR KUA1"/>
    <property type="match status" value="1"/>
</dbReference>
<dbReference type="InterPro" id="IPR006447">
    <property type="entry name" value="Myb_dom_plants"/>
</dbReference>
<evidence type="ECO:0000256" key="4">
    <source>
        <dbReference type="ARBA" id="ARBA00023163"/>
    </source>
</evidence>
<dbReference type="PROSITE" id="PS51294">
    <property type="entry name" value="HTH_MYB"/>
    <property type="match status" value="1"/>
</dbReference>
<comment type="caution">
    <text evidence="9">The sequence shown here is derived from an EMBL/GenBank/DDBJ whole genome shotgun (WGS) entry which is preliminary data.</text>
</comment>
<gene>
    <name evidence="9" type="ORF">Gohar_017629</name>
</gene>